<keyword evidence="2" id="KW-1185">Reference proteome</keyword>
<proteinExistence type="predicted"/>
<name>A0ABT4VC69_9HELI</name>
<comment type="caution">
    <text evidence="1">The sequence shown here is derived from an EMBL/GenBank/DDBJ whole genome shotgun (WGS) entry which is preliminary data.</text>
</comment>
<reference evidence="1 2" key="1">
    <citation type="submission" date="2023-01" db="EMBL/GenBank/DDBJ databases">
        <title>Description of Helicobacter ibis sp. nov. isolated from faecal droppings of black-faced ibis (Theristicus melanopis).</title>
        <authorList>
            <person name="Lopez-Cantillo M."/>
            <person name="Vidal-Veuthey B."/>
            <person name="Mella A."/>
            <person name="De La Haba R."/>
            <person name="Collado L."/>
        </authorList>
    </citation>
    <scope>NUCLEOTIDE SEQUENCE [LARGE SCALE GENOMIC DNA]</scope>
    <source>
        <strain evidence="1 2">A82</strain>
    </source>
</reference>
<protein>
    <submittedName>
        <fullName evidence="1">Uncharacterized protein</fullName>
    </submittedName>
</protein>
<evidence type="ECO:0000313" key="1">
    <source>
        <dbReference type="EMBL" id="MDA3968300.1"/>
    </source>
</evidence>
<gene>
    <name evidence="1" type="ORF">PF021_01265</name>
</gene>
<dbReference type="EMBL" id="JAQHXR010000001">
    <property type="protein sequence ID" value="MDA3968300.1"/>
    <property type="molecule type" value="Genomic_DNA"/>
</dbReference>
<evidence type="ECO:0000313" key="2">
    <source>
        <dbReference type="Proteomes" id="UP001210261"/>
    </source>
</evidence>
<organism evidence="1 2">
    <name type="scientific">Helicobacter ibis</name>
    <dbReference type="NCBI Taxonomy" id="2962633"/>
    <lineage>
        <taxon>Bacteria</taxon>
        <taxon>Pseudomonadati</taxon>
        <taxon>Campylobacterota</taxon>
        <taxon>Epsilonproteobacteria</taxon>
        <taxon>Campylobacterales</taxon>
        <taxon>Helicobacteraceae</taxon>
        <taxon>Helicobacter</taxon>
    </lineage>
</organism>
<dbReference type="Proteomes" id="UP001210261">
    <property type="component" value="Unassembled WGS sequence"/>
</dbReference>
<accession>A0ABT4VC69</accession>
<sequence length="193" mass="22392">MAIFRWIKWLGYIYILEGKVGLDLAHLLEFCRVDNVDFIDDFNKECISLKEYADIKKDDDILLISSRKNFLPLARTAKDLKLSFKMRTDFVAKMVDDYIANKLEYNRDNTVGIIISGPSDSKHRGQIEEFLRDSGVNLVFICSNEKERKDAKDRIQDSPYFYTYKSDLYSRFTFASVVISEGGEKFHPSVTPV</sequence>
<dbReference type="RefSeq" id="WP_271020593.1">
    <property type="nucleotide sequence ID" value="NZ_JAQHXR010000001.1"/>
</dbReference>